<dbReference type="InParanoid" id="A0A0L0H5K7"/>
<gene>
    <name evidence="5" type="ORF">SPPG_08602</name>
</gene>
<evidence type="ECO:0000259" key="4">
    <source>
        <dbReference type="Pfam" id="PF02984"/>
    </source>
</evidence>
<dbReference type="Pfam" id="PF00134">
    <property type="entry name" value="Cyclin_N"/>
    <property type="match status" value="1"/>
</dbReference>
<dbReference type="PANTHER" id="PTHR10177">
    <property type="entry name" value="CYCLINS"/>
    <property type="match status" value="1"/>
</dbReference>
<evidence type="ECO:0000259" key="3">
    <source>
        <dbReference type="Pfam" id="PF00134"/>
    </source>
</evidence>
<dbReference type="OMA" id="VAHKTRI"/>
<feature type="domain" description="Cyclin N-terminal" evidence="3">
    <location>
        <begin position="349"/>
        <end position="474"/>
    </location>
</feature>
<dbReference type="InterPro" id="IPR039361">
    <property type="entry name" value="Cyclin"/>
</dbReference>
<keyword evidence="1" id="KW-0195">Cyclin</keyword>
<name>A0A0L0H5K7_SPIPD</name>
<dbReference type="SUPFAM" id="SSF47954">
    <property type="entry name" value="Cyclin-like"/>
    <property type="match status" value="2"/>
</dbReference>
<dbReference type="OrthoDB" id="2160455at2759"/>
<dbReference type="VEuPathDB" id="FungiDB:SPPG_08602"/>
<feature type="domain" description="Cyclin C-terminal" evidence="4">
    <location>
        <begin position="525"/>
        <end position="596"/>
    </location>
</feature>
<evidence type="ECO:0000313" key="6">
    <source>
        <dbReference type="Proteomes" id="UP000053201"/>
    </source>
</evidence>
<dbReference type="Gene3D" id="1.10.472.10">
    <property type="entry name" value="Cyclin-like"/>
    <property type="match status" value="2"/>
</dbReference>
<sequence>MLGGANANVASLSLSPARADRQPIKPPHTPVQQKNEPFRLMLENYGTCPLSGVKRKIDENDVYDTPVRIKNLEYAIIEPKSGKRRRIGDAKMQVKEDTRICDENSLRLPNSQFKFTFSSSPVYQAAPNVSPSISPLSRKIATPTFRSTVHKAHARLSIDEDEDLDIPSDPKTSSPTSSIPEWCNDPLYCDEEPLSDSDEPSAATSVHRDDDTLSDITPFISTPPMTPRAGNSPVAYSTRLDALSPASDVRKENRYAPIECSPLRRKIVIQAQTEMISETMGHLLPPDNTSLCARSTEFFHSADAATKVVPACPMPRKLLEIVEGNEKADMKIVLKQWKTDVEREEVLMENRRPDWISKHMEMNADHRGLLIDWMAEVCDENALSRRAYHLAVNFLDMYMSKIAEIPLKKLQLVGVAMLNCASKLEEQQSLDVWKICEFETQGYHPDEHVKVMQKACKRVVKYEADFMIKMNWNLCISTAHDFLTRSFQLARLWSFYHDIHKPPNLPVGERDIFQAAFTLDEASGAFFVLQACMAVDTTIRFRNSMLAAAVFFLTYPFEDITQAEDLTHIVTGYTKAQLEECLALVEHIAECARDAKTPLPDEQWHRCQYGHHPDLALQTRNEFDVGRLLDNFYRGDVQDAYTGDDDNEF</sequence>
<evidence type="ECO:0000313" key="5">
    <source>
        <dbReference type="EMBL" id="KNC96003.1"/>
    </source>
</evidence>
<evidence type="ECO:0000256" key="1">
    <source>
        <dbReference type="ARBA" id="ARBA00023127"/>
    </source>
</evidence>
<evidence type="ECO:0000256" key="2">
    <source>
        <dbReference type="SAM" id="MobiDB-lite"/>
    </source>
</evidence>
<dbReference type="InterPro" id="IPR006671">
    <property type="entry name" value="Cyclin_N"/>
</dbReference>
<protein>
    <recommendedName>
        <fullName evidence="7">Cyclin N-terminal domain-containing protein</fullName>
    </recommendedName>
</protein>
<reference evidence="5 6" key="1">
    <citation type="submission" date="2009-08" db="EMBL/GenBank/DDBJ databases">
        <title>The Genome Sequence of Spizellomyces punctatus strain DAOM BR117.</title>
        <authorList>
            <consortium name="The Broad Institute Genome Sequencing Platform"/>
            <person name="Russ C."/>
            <person name="Cuomo C."/>
            <person name="Shea T."/>
            <person name="Young S.K."/>
            <person name="Zeng Q."/>
            <person name="Koehrsen M."/>
            <person name="Haas B."/>
            <person name="Borodovsky M."/>
            <person name="Guigo R."/>
            <person name="Alvarado L."/>
            <person name="Berlin A."/>
            <person name="Bochicchio J."/>
            <person name="Borenstein D."/>
            <person name="Chapman S."/>
            <person name="Chen Z."/>
            <person name="Engels R."/>
            <person name="Freedman E."/>
            <person name="Gellesch M."/>
            <person name="Goldberg J."/>
            <person name="Griggs A."/>
            <person name="Gujja S."/>
            <person name="Heiman D."/>
            <person name="Hepburn T."/>
            <person name="Howarth C."/>
            <person name="Jen D."/>
            <person name="Larson L."/>
            <person name="Lewis B."/>
            <person name="Mehta T."/>
            <person name="Park D."/>
            <person name="Pearson M."/>
            <person name="Roberts A."/>
            <person name="Saif S."/>
            <person name="Shenoy N."/>
            <person name="Sisk P."/>
            <person name="Stolte C."/>
            <person name="Sykes S."/>
            <person name="Thomson T."/>
            <person name="Walk T."/>
            <person name="White J."/>
            <person name="Yandava C."/>
            <person name="Burger G."/>
            <person name="Gray M.W."/>
            <person name="Holland P.W.H."/>
            <person name="King N."/>
            <person name="Lang F.B.F."/>
            <person name="Roger A.J."/>
            <person name="Ruiz-Trillo I."/>
            <person name="Lander E."/>
            <person name="Nusbaum C."/>
        </authorList>
    </citation>
    <scope>NUCLEOTIDE SEQUENCE [LARGE SCALE GENOMIC DNA]</scope>
    <source>
        <strain evidence="5 6">DAOM BR117</strain>
    </source>
</reference>
<dbReference type="eggNOG" id="KOG0655">
    <property type="taxonomic scope" value="Eukaryota"/>
</dbReference>
<dbReference type="Pfam" id="PF02984">
    <property type="entry name" value="Cyclin_C"/>
    <property type="match status" value="1"/>
</dbReference>
<feature type="region of interest" description="Disordered" evidence="2">
    <location>
        <begin position="156"/>
        <end position="231"/>
    </location>
</feature>
<feature type="compositionally biased region" description="Low complexity" evidence="2">
    <location>
        <begin position="167"/>
        <end position="180"/>
    </location>
</feature>
<dbReference type="AlphaFoldDB" id="A0A0L0H5K7"/>
<dbReference type="InterPro" id="IPR036915">
    <property type="entry name" value="Cyclin-like_sf"/>
</dbReference>
<dbReference type="STRING" id="645134.A0A0L0H5K7"/>
<accession>A0A0L0H5K7</accession>
<dbReference type="EMBL" id="KQ257472">
    <property type="protein sequence ID" value="KNC96003.1"/>
    <property type="molecule type" value="Genomic_DNA"/>
</dbReference>
<evidence type="ECO:0008006" key="7">
    <source>
        <dbReference type="Google" id="ProtNLM"/>
    </source>
</evidence>
<dbReference type="GeneID" id="27691754"/>
<dbReference type="RefSeq" id="XP_016604043.1">
    <property type="nucleotide sequence ID" value="XM_016756749.1"/>
</dbReference>
<feature type="region of interest" description="Disordered" evidence="2">
    <location>
        <begin position="13"/>
        <end position="32"/>
    </location>
</feature>
<organism evidence="5 6">
    <name type="scientific">Spizellomyces punctatus (strain DAOM BR117)</name>
    <dbReference type="NCBI Taxonomy" id="645134"/>
    <lineage>
        <taxon>Eukaryota</taxon>
        <taxon>Fungi</taxon>
        <taxon>Fungi incertae sedis</taxon>
        <taxon>Chytridiomycota</taxon>
        <taxon>Chytridiomycota incertae sedis</taxon>
        <taxon>Chytridiomycetes</taxon>
        <taxon>Spizellomycetales</taxon>
        <taxon>Spizellomycetaceae</taxon>
        <taxon>Spizellomyces</taxon>
    </lineage>
</organism>
<keyword evidence="6" id="KW-1185">Reference proteome</keyword>
<dbReference type="Proteomes" id="UP000053201">
    <property type="component" value="Unassembled WGS sequence"/>
</dbReference>
<feature type="compositionally biased region" description="Acidic residues" evidence="2">
    <location>
        <begin position="188"/>
        <end position="199"/>
    </location>
</feature>
<dbReference type="InterPro" id="IPR004367">
    <property type="entry name" value="Cyclin_C-dom"/>
</dbReference>
<proteinExistence type="predicted"/>